<protein>
    <submittedName>
        <fullName evidence="1">Uncharacterized protein</fullName>
    </submittedName>
</protein>
<organism evidence="1">
    <name type="scientific">Anguilla anguilla</name>
    <name type="common">European freshwater eel</name>
    <name type="synonym">Muraena anguilla</name>
    <dbReference type="NCBI Taxonomy" id="7936"/>
    <lineage>
        <taxon>Eukaryota</taxon>
        <taxon>Metazoa</taxon>
        <taxon>Chordata</taxon>
        <taxon>Craniata</taxon>
        <taxon>Vertebrata</taxon>
        <taxon>Euteleostomi</taxon>
        <taxon>Actinopterygii</taxon>
        <taxon>Neopterygii</taxon>
        <taxon>Teleostei</taxon>
        <taxon>Anguilliformes</taxon>
        <taxon>Anguillidae</taxon>
        <taxon>Anguilla</taxon>
    </lineage>
</organism>
<name>A0A0E9X6A0_ANGAN</name>
<accession>A0A0E9X6A0</accession>
<sequence>MSTHEASTIFLFNKENQKIKTKHNLSQGNITTLFLSHFLCRIHSCRVVNLYIPVQTHSCVQFHLCRQIANFDTHTHTQTIQKLYFFCFKKKEE</sequence>
<reference evidence="1" key="1">
    <citation type="submission" date="2014-11" db="EMBL/GenBank/DDBJ databases">
        <authorList>
            <person name="Amaro Gonzalez C."/>
        </authorList>
    </citation>
    <scope>NUCLEOTIDE SEQUENCE</scope>
</reference>
<reference evidence="1" key="2">
    <citation type="journal article" date="2015" name="Fish Shellfish Immunol.">
        <title>Early steps in the European eel (Anguilla anguilla)-Vibrio vulnificus interaction in the gills: Role of the RtxA13 toxin.</title>
        <authorList>
            <person name="Callol A."/>
            <person name="Pajuelo D."/>
            <person name="Ebbesson L."/>
            <person name="Teles M."/>
            <person name="MacKenzie S."/>
            <person name="Amaro C."/>
        </authorList>
    </citation>
    <scope>NUCLEOTIDE SEQUENCE</scope>
</reference>
<proteinExistence type="predicted"/>
<dbReference type="AlphaFoldDB" id="A0A0E9X6A0"/>
<dbReference type="EMBL" id="GBXM01010596">
    <property type="protein sequence ID" value="JAH97981.1"/>
    <property type="molecule type" value="Transcribed_RNA"/>
</dbReference>
<evidence type="ECO:0000313" key="1">
    <source>
        <dbReference type="EMBL" id="JAH97981.1"/>
    </source>
</evidence>